<evidence type="ECO:0000313" key="2">
    <source>
        <dbReference type="Proteomes" id="UP000234891"/>
    </source>
</evidence>
<proteinExistence type="predicted"/>
<reference evidence="1 2" key="1">
    <citation type="journal article" date="2017" name="Genome Med.">
        <title>A novel Ruminococcus gnavus clade enriched in inflammatory bowel disease patients.</title>
        <authorList>
            <person name="Hall A.B."/>
            <person name="Yassour M."/>
            <person name="Sauk J."/>
            <person name="Garner A."/>
            <person name="Jiang X."/>
            <person name="Arthur T."/>
            <person name="Lagoudas G.K."/>
            <person name="Vatanen T."/>
            <person name="Fornelos N."/>
            <person name="Wilson R."/>
            <person name="Bertha M."/>
            <person name="Cohen M."/>
            <person name="Garber J."/>
            <person name="Khalili H."/>
            <person name="Gevers D."/>
            <person name="Ananthakrishnan A.N."/>
            <person name="Kugathasan S."/>
            <person name="Lander E.S."/>
            <person name="Blainey P."/>
            <person name="Vlamakis H."/>
            <person name="Xavier R.J."/>
            <person name="Huttenhower C."/>
        </authorList>
    </citation>
    <scope>NUCLEOTIDE SEQUENCE [LARGE SCALE GENOMIC DNA]</scope>
    <source>
        <strain evidence="1 2">RJX1124</strain>
    </source>
</reference>
<dbReference type="Proteomes" id="UP000234891">
    <property type="component" value="Unassembled WGS sequence"/>
</dbReference>
<comment type="caution">
    <text evidence="1">The sequence shown here is derived from an EMBL/GenBank/DDBJ whole genome shotgun (WGS) entry which is preliminary data.</text>
</comment>
<protein>
    <submittedName>
        <fullName evidence="1">Uncharacterized protein</fullName>
    </submittedName>
</protein>
<name>A0A2N5PH04_MEDGN</name>
<evidence type="ECO:0000313" key="1">
    <source>
        <dbReference type="EMBL" id="PLT74429.1"/>
    </source>
</evidence>
<dbReference type="AlphaFoldDB" id="A0A2N5PH04"/>
<sequence length="61" mass="7397">MIAEERGIYVEHTKADIIFKDFWRNNERFADLFNVVVFGGKEVIKQRHCMKWIQMFLVSFN</sequence>
<accession>A0A2N5PH04</accession>
<dbReference type="EMBL" id="NIHS01000003">
    <property type="protein sequence ID" value="PLT74429.1"/>
    <property type="molecule type" value="Genomic_DNA"/>
</dbReference>
<gene>
    <name evidence="1" type="ORF">CDL26_02455</name>
</gene>
<organism evidence="1 2">
    <name type="scientific">Mediterraneibacter gnavus</name>
    <name type="common">Ruminococcus gnavus</name>
    <dbReference type="NCBI Taxonomy" id="33038"/>
    <lineage>
        <taxon>Bacteria</taxon>
        <taxon>Bacillati</taxon>
        <taxon>Bacillota</taxon>
        <taxon>Clostridia</taxon>
        <taxon>Lachnospirales</taxon>
        <taxon>Lachnospiraceae</taxon>
        <taxon>Mediterraneibacter</taxon>
    </lineage>
</organism>